<comment type="caution">
    <text evidence="2">The sequence shown here is derived from an EMBL/GenBank/DDBJ whole genome shotgun (WGS) entry which is preliminary data.</text>
</comment>
<reference evidence="3" key="1">
    <citation type="journal article" date="2013" name="PLoS Genet.">
        <title>The genome of Spraguea lophii and the basis of host-microsporidian interactions.</title>
        <authorList>
            <person name="Campbell S.E."/>
            <person name="Williams T.A."/>
            <person name="Yousuf A."/>
            <person name="Soanes D.M."/>
            <person name="Paszkiewicz K.H."/>
            <person name="Williams B.A.P."/>
        </authorList>
    </citation>
    <scope>NUCLEOTIDE SEQUENCE [LARGE SCALE GENOMIC DNA]</scope>
    <source>
        <strain evidence="3">42_110</strain>
    </source>
</reference>
<evidence type="ECO:0000313" key="2">
    <source>
        <dbReference type="EMBL" id="EPR79053.1"/>
    </source>
</evidence>
<dbReference type="VEuPathDB" id="MicrosporidiaDB:SLOPH_1882"/>
<dbReference type="AlphaFoldDB" id="S7XT13"/>
<dbReference type="EMBL" id="ATCN01000420">
    <property type="protein sequence ID" value="EPR79053.1"/>
    <property type="molecule type" value="Genomic_DNA"/>
</dbReference>
<dbReference type="HOGENOM" id="CLU_714049_0_0_1"/>
<feature type="region of interest" description="Disordered" evidence="1">
    <location>
        <begin position="361"/>
        <end position="387"/>
    </location>
</feature>
<organism evidence="2 3">
    <name type="scientific">Spraguea lophii (strain 42_110)</name>
    <name type="common">Microsporidian parasite</name>
    <dbReference type="NCBI Taxonomy" id="1358809"/>
    <lineage>
        <taxon>Eukaryota</taxon>
        <taxon>Fungi</taxon>
        <taxon>Fungi incertae sedis</taxon>
        <taxon>Microsporidia</taxon>
        <taxon>Spragueidae</taxon>
        <taxon>Spraguea</taxon>
    </lineage>
</organism>
<name>S7XT13_SPRLO</name>
<dbReference type="Proteomes" id="UP000014978">
    <property type="component" value="Unassembled WGS sequence"/>
</dbReference>
<dbReference type="InParanoid" id="S7XT13"/>
<dbReference type="OrthoDB" id="2196367at2759"/>
<evidence type="ECO:0000256" key="1">
    <source>
        <dbReference type="SAM" id="MobiDB-lite"/>
    </source>
</evidence>
<sequence>MNNNRNIFSKYTDREQYIINIFTSLFPSSTPPTITTKKVDKGFISSIKIFDCIINGEKVFSSKESSISSALKEMMLMLKSFINENIKNPDEIISNDVIIEECNKPDIVKKEIKVNLQNNNIIQNKQSKKKKSEHNTFKTLNKAIGMNGNSKNKPMYEKKFNGTLNIKAMMENSENINTNTYKNILKDGNIEYNERITNICKELYVFPPEYLLEKQNGVYICEAQFLGQKFTSKYFCEKLEAKMDVCKSICIFLLDQIKHIGKFLCYLQKFSYATSMLASKIEFKSELPEEPTPENLNSIISQHNTPKIKKPAHNDNSLTFKRFKLGLPSKESEKNIETPTENFDMLKDLLSKKINNEVVLNQNKDSNNSNHYKNLSTKYSMRGKTKK</sequence>
<accession>S7XT13</accession>
<protein>
    <submittedName>
        <fullName evidence="2">Uncharacterized protein</fullName>
    </submittedName>
</protein>
<evidence type="ECO:0000313" key="3">
    <source>
        <dbReference type="Proteomes" id="UP000014978"/>
    </source>
</evidence>
<gene>
    <name evidence="2" type="ORF">SLOPH_1882</name>
</gene>
<proteinExistence type="predicted"/>
<feature type="compositionally biased region" description="Polar residues" evidence="1">
    <location>
        <begin position="361"/>
        <end position="379"/>
    </location>
</feature>
<keyword evidence="3" id="KW-1185">Reference proteome</keyword>